<evidence type="ECO:0000259" key="10">
    <source>
        <dbReference type="Pfam" id="PF08240"/>
    </source>
</evidence>
<keyword evidence="12" id="KW-1185">Reference proteome</keyword>
<evidence type="ECO:0000256" key="3">
    <source>
        <dbReference type="ARBA" id="ARBA00022723"/>
    </source>
</evidence>
<dbReference type="InterPro" id="IPR013149">
    <property type="entry name" value="ADH-like_C"/>
</dbReference>
<evidence type="ECO:0000313" key="11">
    <source>
        <dbReference type="EMBL" id="KIH60872.1"/>
    </source>
</evidence>
<dbReference type="PANTHER" id="PTHR43161:SF9">
    <property type="entry name" value="SORBITOL DEHYDROGENASE"/>
    <property type="match status" value="1"/>
</dbReference>
<dbReference type="InterPro" id="IPR002328">
    <property type="entry name" value="ADH_Zn_CS"/>
</dbReference>
<gene>
    <name evidence="11" type="ORF">ANCDUO_08865</name>
</gene>
<dbReference type="EMBL" id="KN730560">
    <property type="protein sequence ID" value="KIH60872.1"/>
    <property type="molecule type" value="Genomic_DNA"/>
</dbReference>
<dbReference type="SUPFAM" id="SSF51735">
    <property type="entry name" value="NAD(P)-binding Rossmann-fold domains"/>
    <property type="match status" value="1"/>
</dbReference>
<keyword evidence="3 8" id="KW-0479">Metal-binding</keyword>
<keyword evidence="5" id="KW-0560">Oxidoreductase</keyword>
<dbReference type="GO" id="GO:0008270">
    <property type="term" value="F:zinc ion binding"/>
    <property type="evidence" value="ECO:0007669"/>
    <property type="project" value="InterPro"/>
</dbReference>
<evidence type="ECO:0000259" key="9">
    <source>
        <dbReference type="Pfam" id="PF00107"/>
    </source>
</evidence>
<dbReference type="AlphaFoldDB" id="A0A0C2DEQ2"/>
<evidence type="ECO:0000256" key="7">
    <source>
        <dbReference type="ARBA" id="ARBA00032485"/>
    </source>
</evidence>
<evidence type="ECO:0000313" key="12">
    <source>
        <dbReference type="Proteomes" id="UP000054047"/>
    </source>
</evidence>
<protein>
    <recommendedName>
        <fullName evidence="6">Sorbitol dehydrogenase</fullName>
    </recommendedName>
    <alternativeName>
        <fullName evidence="7">Polyol dehydrogenase</fullName>
    </alternativeName>
</protein>
<evidence type="ECO:0000256" key="2">
    <source>
        <dbReference type="ARBA" id="ARBA00008072"/>
    </source>
</evidence>
<proteinExistence type="inferred from homology"/>
<dbReference type="PROSITE" id="PS00059">
    <property type="entry name" value="ADH_ZINC"/>
    <property type="match status" value="1"/>
</dbReference>
<dbReference type="Pfam" id="PF08240">
    <property type="entry name" value="ADH_N"/>
    <property type="match status" value="1"/>
</dbReference>
<sequence length="235" mass="25015">MDGTIVNTVGICGSDVHFWKDGAIGNFVVKEPMVLGHETCGTVAGVGANVKGFSVGDRIAIEPGIPCRGCEYCKVGRYNLCPEQNFFATPPTHGSLARYIVHDADYCYKTQIKCTVPFTPVLSTGTPHMERGTHLTFLLAAGLSEYSINRNILPDGVTCEEGALMEPLSVAVHACRRAQVQMGQCILVQGAGPIGTLCMMTAKAAGAAQIVITDLNCTRLELAKKLGAEHTICVK</sequence>
<organism evidence="11 12">
    <name type="scientific">Ancylostoma duodenale</name>
    <dbReference type="NCBI Taxonomy" id="51022"/>
    <lineage>
        <taxon>Eukaryota</taxon>
        <taxon>Metazoa</taxon>
        <taxon>Ecdysozoa</taxon>
        <taxon>Nematoda</taxon>
        <taxon>Chromadorea</taxon>
        <taxon>Rhabditida</taxon>
        <taxon>Rhabditina</taxon>
        <taxon>Rhabditomorpha</taxon>
        <taxon>Strongyloidea</taxon>
        <taxon>Ancylostomatidae</taxon>
        <taxon>Ancylostomatinae</taxon>
        <taxon>Ancylostoma</taxon>
    </lineage>
</organism>
<reference evidence="11 12" key="1">
    <citation type="submission" date="2013-12" db="EMBL/GenBank/DDBJ databases">
        <title>Draft genome of the parsitic nematode Ancylostoma duodenale.</title>
        <authorList>
            <person name="Mitreva M."/>
        </authorList>
    </citation>
    <scope>NUCLEOTIDE SEQUENCE [LARGE SCALE GENOMIC DNA]</scope>
    <source>
        <strain evidence="11 12">Zhejiang</strain>
    </source>
</reference>
<evidence type="ECO:0000256" key="5">
    <source>
        <dbReference type="ARBA" id="ARBA00023002"/>
    </source>
</evidence>
<dbReference type="SUPFAM" id="SSF50129">
    <property type="entry name" value="GroES-like"/>
    <property type="match status" value="1"/>
</dbReference>
<feature type="domain" description="Alcohol dehydrogenase-like C-terminal" evidence="9">
    <location>
        <begin position="193"/>
        <end position="232"/>
    </location>
</feature>
<dbReference type="Gene3D" id="3.40.50.720">
    <property type="entry name" value="NAD(P)-binding Rossmann-like Domain"/>
    <property type="match status" value="1"/>
</dbReference>
<dbReference type="InterPro" id="IPR013154">
    <property type="entry name" value="ADH-like_N"/>
</dbReference>
<keyword evidence="4 8" id="KW-0862">Zinc</keyword>
<dbReference type="Gene3D" id="3.90.180.10">
    <property type="entry name" value="Medium-chain alcohol dehydrogenases, catalytic domain"/>
    <property type="match status" value="2"/>
</dbReference>
<dbReference type="GO" id="GO:0016491">
    <property type="term" value="F:oxidoreductase activity"/>
    <property type="evidence" value="ECO:0007669"/>
    <property type="project" value="UniProtKB-KW"/>
</dbReference>
<dbReference type="Pfam" id="PF00107">
    <property type="entry name" value="ADH_zinc_N"/>
    <property type="match status" value="1"/>
</dbReference>
<dbReference type="InterPro" id="IPR036291">
    <property type="entry name" value="NAD(P)-bd_dom_sf"/>
</dbReference>
<evidence type="ECO:0000256" key="4">
    <source>
        <dbReference type="ARBA" id="ARBA00022833"/>
    </source>
</evidence>
<evidence type="ECO:0000256" key="1">
    <source>
        <dbReference type="ARBA" id="ARBA00001947"/>
    </source>
</evidence>
<dbReference type="InterPro" id="IPR011032">
    <property type="entry name" value="GroES-like_sf"/>
</dbReference>
<evidence type="ECO:0000256" key="8">
    <source>
        <dbReference type="RuleBase" id="RU361277"/>
    </source>
</evidence>
<comment type="similarity">
    <text evidence="2 8">Belongs to the zinc-containing alcohol dehydrogenase family.</text>
</comment>
<name>A0A0C2DEQ2_9BILA</name>
<comment type="cofactor">
    <cofactor evidence="1 8">
        <name>Zn(2+)</name>
        <dbReference type="ChEBI" id="CHEBI:29105"/>
    </cofactor>
</comment>
<feature type="domain" description="Alcohol dehydrogenase-like N-terminal" evidence="10">
    <location>
        <begin position="6"/>
        <end position="110"/>
    </location>
</feature>
<accession>A0A0C2DEQ2</accession>
<evidence type="ECO:0000256" key="6">
    <source>
        <dbReference type="ARBA" id="ARBA00026132"/>
    </source>
</evidence>
<dbReference type="Proteomes" id="UP000054047">
    <property type="component" value="Unassembled WGS sequence"/>
</dbReference>
<dbReference type="OrthoDB" id="1879366at2759"/>
<dbReference type="PANTHER" id="PTHR43161">
    <property type="entry name" value="SORBITOL DEHYDROGENASE"/>
    <property type="match status" value="1"/>
</dbReference>